<evidence type="ECO:0000256" key="2">
    <source>
        <dbReference type="ARBA" id="ARBA00015450"/>
    </source>
</evidence>
<feature type="compositionally biased region" description="Polar residues" evidence="9">
    <location>
        <begin position="334"/>
        <end position="345"/>
    </location>
</feature>
<evidence type="ECO:0000313" key="12">
    <source>
        <dbReference type="EMBL" id="TPP64952.1"/>
    </source>
</evidence>
<dbReference type="SUPFAM" id="SSF48464">
    <property type="entry name" value="ENTH/VHS domain"/>
    <property type="match status" value="1"/>
</dbReference>
<dbReference type="PIRSF" id="PIRSF036956">
    <property type="entry name" value="Hrs_Vps27"/>
    <property type="match status" value="1"/>
</dbReference>
<dbReference type="GO" id="GO:0008270">
    <property type="term" value="F:zinc ion binding"/>
    <property type="evidence" value="ECO:0007669"/>
    <property type="project" value="UniProtKB-KW"/>
</dbReference>
<dbReference type="CDD" id="cd21387">
    <property type="entry name" value="GAT_Hrs"/>
    <property type="match status" value="1"/>
</dbReference>
<feature type="compositionally biased region" description="Polar residues" evidence="9">
    <location>
        <begin position="358"/>
        <end position="376"/>
    </location>
</feature>
<keyword evidence="13" id="KW-1185">Reference proteome</keyword>
<keyword evidence="12" id="KW-0808">Transferase</keyword>
<keyword evidence="4" id="KW-0597">Phosphoprotein</keyword>
<dbReference type="GO" id="GO:0043130">
    <property type="term" value="F:ubiquitin binding"/>
    <property type="evidence" value="ECO:0007669"/>
    <property type="project" value="InterPro"/>
</dbReference>
<keyword evidence="5" id="KW-0479">Metal-binding</keyword>
<dbReference type="GO" id="GO:0031623">
    <property type="term" value="P:receptor internalization"/>
    <property type="evidence" value="ECO:0007669"/>
    <property type="project" value="TreeGrafter"/>
</dbReference>
<dbReference type="EMBL" id="SUNJ01003820">
    <property type="protein sequence ID" value="TPP64952.1"/>
    <property type="molecule type" value="Genomic_DNA"/>
</dbReference>
<evidence type="ECO:0000256" key="8">
    <source>
        <dbReference type="PROSITE-ProRule" id="PRU00091"/>
    </source>
</evidence>
<keyword evidence="7" id="KW-0862">Zinc</keyword>
<feature type="region of interest" description="Disordered" evidence="9">
    <location>
        <begin position="334"/>
        <end position="400"/>
    </location>
</feature>
<dbReference type="PROSITE" id="PS50179">
    <property type="entry name" value="VHS"/>
    <property type="match status" value="1"/>
</dbReference>
<evidence type="ECO:0000256" key="7">
    <source>
        <dbReference type="ARBA" id="ARBA00022833"/>
    </source>
</evidence>
<dbReference type="InterPro" id="IPR017073">
    <property type="entry name" value="HGS/VPS27"/>
</dbReference>
<keyword evidence="12" id="KW-0418">Kinase</keyword>
<dbReference type="Pfam" id="PF12210">
    <property type="entry name" value="Hrs_helical"/>
    <property type="match status" value="1"/>
</dbReference>
<dbReference type="PANTHER" id="PTHR46275:SF1">
    <property type="entry name" value="HEPATOCYTE GROWTH FACTOR-REGULATED TYROSINE KINASE SUBSTRATE"/>
    <property type="match status" value="1"/>
</dbReference>
<dbReference type="InterPro" id="IPR002014">
    <property type="entry name" value="VHS_dom"/>
</dbReference>
<dbReference type="Gene3D" id="1.20.5.1940">
    <property type="match status" value="1"/>
</dbReference>
<dbReference type="SMART" id="SM00288">
    <property type="entry name" value="VHS"/>
    <property type="match status" value="1"/>
</dbReference>
<organism evidence="12 13">
    <name type="scientific">Fasciola gigantica</name>
    <name type="common">Giant liver fluke</name>
    <dbReference type="NCBI Taxonomy" id="46835"/>
    <lineage>
        <taxon>Eukaryota</taxon>
        <taxon>Metazoa</taxon>
        <taxon>Spiralia</taxon>
        <taxon>Lophotrochozoa</taxon>
        <taxon>Platyhelminthes</taxon>
        <taxon>Trematoda</taxon>
        <taxon>Digenea</taxon>
        <taxon>Plagiorchiida</taxon>
        <taxon>Echinostomata</taxon>
        <taxon>Echinostomatoidea</taxon>
        <taxon>Fasciolidae</taxon>
        <taxon>Fasciola</taxon>
    </lineage>
</organism>
<dbReference type="CDD" id="cd15720">
    <property type="entry name" value="FYVE_Hrs"/>
    <property type="match status" value="1"/>
</dbReference>
<dbReference type="Pfam" id="PF01363">
    <property type="entry name" value="FYVE"/>
    <property type="match status" value="1"/>
</dbReference>
<dbReference type="Gene3D" id="1.25.40.90">
    <property type="match status" value="1"/>
</dbReference>
<evidence type="ECO:0000256" key="6">
    <source>
        <dbReference type="ARBA" id="ARBA00022771"/>
    </source>
</evidence>
<evidence type="ECO:0000313" key="13">
    <source>
        <dbReference type="Proteomes" id="UP000316759"/>
    </source>
</evidence>
<keyword evidence="6 8" id="KW-0863">Zinc-finger</keyword>
<feature type="compositionally biased region" description="Polar residues" evidence="9">
    <location>
        <begin position="736"/>
        <end position="750"/>
    </location>
</feature>
<proteinExistence type="predicted"/>
<evidence type="ECO:0000259" key="11">
    <source>
        <dbReference type="PROSITE" id="PS50179"/>
    </source>
</evidence>
<dbReference type="STRING" id="46835.A0A504YS13"/>
<reference evidence="12 13" key="1">
    <citation type="submission" date="2019-04" db="EMBL/GenBank/DDBJ databases">
        <title>Annotation for the trematode Fasciola gigantica.</title>
        <authorList>
            <person name="Choi Y.-J."/>
        </authorList>
    </citation>
    <scope>NUCLEOTIDE SEQUENCE [LARGE SCALE GENOMIC DNA]</scope>
    <source>
        <strain evidence="12">Uganda_cow_1</strain>
    </source>
</reference>
<feature type="compositionally biased region" description="Polar residues" evidence="9">
    <location>
        <begin position="274"/>
        <end position="286"/>
    </location>
</feature>
<gene>
    <name evidence="12" type="ORF">FGIG_00835</name>
</gene>
<dbReference type="InterPro" id="IPR017455">
    <property type="entry name" value="Znf_FYVE-rel"/>
</dbReference>
<dbReference type="InterPro" id="IPR000306">
    <property type="entry name" value="Znf_FYVE"/>
</dbReference>
<feature type="region of interest" description="Disordered" evidence="9">
    <location>
        <begin position="266"/>
        <end position="295"/>
    </location>
</feature>
<dbReference type="InterPro" id="IPR008942">
    <property type="entry name" value="ENTH_VHS"/>
</dbReference>
<dbReference type="GO" id="GO:0035091">
    <property type="term" value="F:phosphatidylinositol binding"/>
    <property type="evidence" value="ECO:0007669"/>
    <property type="project" value="InterPro"/>
</dbReference>
<evidence type="ECO:0000256" key="3">
    <source>
        <dbReference type="ARBA" id="ARBA00022490"/>
    </source>
</evidence>
<evidence type="ECO:0000256" key="5">
    <source>
        <dbReference type="ARBA" id="ARBA00022723"/>
    </source>
</evidence>
<evidence type="ECO:0000259" key="10">
    <source>
        <dbReference type="PROSITE" id="PS50178"/>
    </source>
</evidence>
<protein>
    <recommendedName>
        <fullName evidence="2">Hepatocyte growth factor-regulated tyrosine kinase substrate</fullName>
    </recommendedName>
</protein>
<evidence type="ECO:0000256" key="9">
    <source>
        <dbReference type="SAM" id="MobiDB-lite"/>
    </source>
</evidence>
<dbReference type="GO" id="GO:0016301">
    <property type="term" value="F:kinase activity"/>
    <property type="evidence" value="ECO:0007669"/>
    <property type="project" value="UniProtKB-KW"/>
</dbReference>
<dbReference type="SMART" id="SM00064">
    <property type="entry name" value="FYVE"/>
    <property type="match status" value="1"/>
</dbReference>
<dbReference type="GO" id="GO:0032456">
    <property type="term" value="P:endocytic recycling"/>
    <property type="evidence" value="ECO:0007669"/>
    <property type="project" value="TreeGrafter"/>
</dbReference>
<accession>A0A504YS13</accession>
<feature type="domain" description="VHS" evidence="11">
    <location>
        <begin position="16"/>
        <end position="134"/>
    </location>
</feature>
<feature type="region of interest" description="Disordered" evidence="9">
    <location>
        <begin position="216"/>
        <end position="248"/>
    </location>
</feature>
<dbReference type="PROSITE" id="PS50178">
    <property type="entry name" value="ZF_FYVE"/>
    <property type="match status" value="1"/>
</dbReference>
<feature type="region of interest" description="Disordered" evidence="9">
    <location>
        <begin position="721"/>
        <end position="761"/>
    </location>
</feature>
<evidence type="ECO:0000256" key="1">
    <source>
        <dbReference type="ARBA" id="ARBA00004496"/>
    </source>
</evidence>
<dbReference type="InterPro" id="IPR013083">
    <property type="entry name" value="Znf_RING/FYVE/PHD"/>
</dbReference>
<dbReference type="InterPro" id="IPR011011">
    <property type="entry name" value="Znf_FYVE_PHD"/>
</dbReference>
<dbReference type="SUPFAM" id="SSF57903">
    <property type="entry name" value="FYVE/PHD zinc finger"/>
    <property type="match status" value="1"/>
</dbReference>
<dbReference type="GO" id="GO:0005769">
    <property type="term" value="C:early endosome"/>
    <property type="evidence" value="ECO:0007669"/>
    <property type="project" value="TreeGrafter"/>
</dbReference>
<dbReference type="PANTHER" id="PTHR46275">
    <property type="entry name" value="HEPATOCYTE GROWTH FACTOR-REGULATED TYROSINE KINASE SUBSTRATE"/>
    <property type="match status" value="1"/>
</dbReference>
<dbReference type="AlphaFoldDB" id="A0A504YS13"/>
<keyword evidence="3" id="KW-0963">Cytoplasm</keyword>
<dbReference type="Pfam" id="PF00790">
    <property type="entry name" value="VHS"/>
    <property type="match status" value="1"/>
</dbReference>
<name>A0A504YS13_FASGI</name>
<dbReference type="Proteomes" id="UP000316759">
    <property type="component" value="Unassembled WGS sequence"/>
</dbReference>
<comment type="caution">
    <text evidence="12">The sequence shown here is derived from an EMBL/GenBank/DDBJ whole genome shotgun (WGS) entry which is preliminary data.</text>
</comment>
<evidence type="ECO:0000256" key="4">
    <source>
        <dbReference type="ARBA" id="ARBA00022553"/>
    </source>
</evidence>
<sequence>MDMLKRSRVDKLVEKATNELLIEPDIETTLTICDLVRGQEISAKHVIASVKRRLTTDNANVILHTLYVIESLMKNCGAAVHEEVATRDFMQIFISLVNVLTSVQNWAFVFKGKQEYSAIQEAYDELKADGHSFPRFSENDAMFSVVCAPNWKEESYCHRCKVAFTTFRRRHHCRHCGNSFCAECSSERAVLPKFGIEKEVRVCDHCFDLLTRNPAPETTAKEKKPQSNKDEQARREKERRERELQTQEAEELALALALSASEAECKERERHGFGSNTLSAETNPSGYPNLRSENGPMQLLPVLDTSDMDPELARYLNRHYWENRANALGQQNLSKPCQDSVSTSPVPQPSAPRYLSPVSATIPSPVSTLKNNSVAKPSSEAERENNPASCNSHPPGVPKLTTQKQEEFLSALRASIEFFVNRMQSDSQRGRSIANDTTVQALFLTLHEMHPQLLQQKQAMEDRRAYFEGLQDKLTQIREAREALDALRLEHSARRQLEEQEAARIRQLQMMQKLEVMRQQKRDTLEYKRRMALEQTMQYQQQYQSHTQSVLHHSVDPTTGLPLSVPMSHVHPPAYSVSSLCYPNLVSMQQPYLTTTTASSTYGTVPTETVTGSYGQPGASVSDGPNYFPAAQMPIVSHTQPPGQVYYAQQQVGPTPTQTQHPAFNAGAYSMQALDAALPSVATHQPDPRSNMYPGQQNFSVTHSQQSMIHEPNVYTHQQVFSDLPEPPNTEIRAASPSQSGYVQSQTAQRDPNEGQLISFD</sequence>
<feature type="compositionally biased region" description="Basic and acidic residues" evidence="9">
    <location>
        <begin position="219"/>
        <end position="245"/>
    </location>
</feature>
<comment type="subcellular location">
    <subcellularLocation>
        <location evidence="1">Cytoplasm</location>
    </subcellularLocation>
</comment>
<dbReference type="InterPro" id="IPR024641">
    <property type="entry name" value="HRS_helical"/>
</dbReference>
<feature type="domain" description="FYVE-type" evidence="10">
    <location>
        <begin position="151"/>
        <end position="211"/>
    </location>
</feature>
<dbReference type="Gene3D" id="3.30.40.10">
    <property type="entry name" value="Zinc/RING finger domain, C3HC4 (zinc finger)"/>
    <property type="match status" value="1"/>
</dbReference>
<dbReference type="OrthoDB" id="957735at2759"/>